<evidence type="ECO:0000313" key="3">
    <source>
        <dbReference type="EMBL" id="ADE76023.1"/>
    </source>
</evidence>
<keyword evidence="1" id="KW-0677">Repeat</keyword>
<dbReference type="NCBIfam" id="TIGR00756">
    <property type="entry name" value="PPR"/>
    <property type="match status" value="1"/>
</dbReference>
<dbReference type="OMA" id="RVLPEMC"/>
<feature type="repeat" description="PPR" evidence="2">
    <location>
        <begin position="115"/>
        <end position="149"/>
    </location>
</feature>
<dbReference type="Pfam" id="PF01535">
    <property type="entry name" value="PPR"/>
    <property type="match status" value="1"/>
</dbReference>
<protein>
    <recommendedName>
        <fullName evidence="4">Pentatricopeptide repeat-containing protein</fullName>
    </recommendedName>
</protein>
<dbReference type="PANTHER" id="PTHR47926">
    <property type="entry name" value="PENTATRICOPEPTIDE REPEAT-CONTAINING PROTEIN"/>
    <property type="match status" value="1"/>
</dbReference>
<sequence length="170" mass="19314">MHTTCLTKCLRGNVVLWTALIARYAQNREAIEALKLESLQSNTSEKHEPDLVTCWSVGLSYFHLKALSMDAMIHGYIIQRRFEFHVYVATGIINMYAECQSVKIARRAFDKMPNNAVSWNAMVTGYAENGHANEALVLFHQMQRVGMKPDSITMLRVLPEMCPFGSSAKW</sequence>
<dbReference type="AlphaFoldDB" id="D5A904"/>
<dbReference type="FunFam" id="1.25.40.10:FF:000073">
    <property type="entry name" value="Pentatricopeptide repeat-containing protein chloroplastic"/>
    <property type="match status" value="1"/>
</dbReference>
<dbReference type="GO" id="GO:0009451">
    <property type="term" value="P:RNA modification"/>
    <property type="evidence" value="ECO:0007669"/>
    <property type="project" value="InterPro"/>
</dbReference>
<dbReference type="GO" id="GO:0003723">
    <property type="term" value="F:RNA binding"/>
    <property type="evidence" value="ECO:0007669"/>
    <property type="project" value="InterPro"/>
</dbReference>
<dbReference type="Gene3D" id="1.25.40.10">
    <property type="entry name" value="Tetratricopeptide repeat domain"/>
    <property type="match status" value="1"/>
</dbReference>
<dbReference type="PROSITE" id="PS51375">
    <property type="entry name" value="PPR"/>
    <property type="match status" value="1"/>
</dbReference>
<dbReference type="Pfam" id="PF13041">
    <property type="entry name" value="PPR_2"/>
    <property type="match status" value="1"/>
</dbReference>
<dbReference type="InterPro" id="IPR046960">
    <property type="entry name" value="PPR_At4g14850-like_plant"/>
</dbReference>
<evidence type="ECO:0000256" key="1">
    <source>
        <dbReference type="ARBA" id="ARBA00022737"/>
    </source>
</evidence>
<dbReference type="InterPro" id="IPR002885">
    <property type="entry name" value="PPR_rpt"/>
</dbReference>
<dbReference type="EMBL" id="BT122653">
    <property type="protein sequence ID" value="ADE76023.1"/>
    <property type="molecule type" value="mRNA"/>
</dbReference>
<name>D5A904_PICSI</name>
<evidence type="ECO:0000256" key="2">
    <source>
        <dbReference type="PROSITE-ProRule" id="PRU00708"/>
    </source>
</evidence>
<accession>D5A904</accession>
<proteinExistence type="evidence at transcript level"/>
<evidence type="ECO:0008006" key="4">
    <source>
        <dbReference type="Google" id="ProtNLM"/>
    </source>
</evidence>
<reference evidence="3" key="1">
    <citation type="submission" date="2010-04" db="EMBL/GenBank/DDBJ databases">
        <authorList>
            <person name="Reid K.E."/>
            <person name="Liao N."/>
            <person name="Chan S."/>
            <person name="Docking R."/>
            <person name="Taylor G."/>
            <person name="Moore R."/>
            <person name="Mayo M."/>
            <person name="Munro S."/>
            <person name="King J."/>
            <person name="Yanchuk A."/>
            <person name="Holt R."/>
            <person name="Jones S."/>
            <person name="Marra M."/>
            <person name="Ritland C.E."/>
            <person name="Ritland K."/>
            <person name="Bohlmann J."/>
        </authorList>
    </citation>
    <scope>NUCLEOTIDE SEQUENCE</scope>
    <source>
        <tissue evidence="3">Buds collected with no treatment. Collection October 2007</tissue>
    </source>
</reference>
<dbReference type="InterPro" id="IPR011990">
    <property type="entry name" value="TPR-like_helical_dom_sf"/>
</dbReference>
<organism evidence="3">
    <name type="scientific">Picea sitchensis</name>
    <name type="common">Sitka spruce</name>
    <name type="synonym">Pinus sitchensis</name>
    <dbReference type="NCBI Taxonomy" id="3332"/>
    <lineage>
        <taxon>Eukaryota</taxon>
        <taxon>Viridiplantae</taxon>
        <taxon>Streptophyta</taxon>
        <taxon>Embryophyta</taxon>
        <taxon>Tracheophyta</taxon>
        <taxon>Spermatophyta</taxon>
        <taxon>Pinopsida</taxon>
        <taxon>Pinidae</taxon>
        <taxon>Conifers I</taxon>
        <taxon>Pinales</taxon>
        <taxon>Pinaceae</taxon>
        <taxon>Picea</taxon>
    </lineage>
</organism>